<dbReference type="Proteomes" id="UP001054945">
    <property type="component" value="Unassembled WGS sequence"/>
</dbReference>
<gene>
    <name evidence="1" type="ORF">CEXT_515491</name>
</gene>
<reference evidence="1 2" key="1">
    <citation type="submission" date="2021-06" db="EMBL/GenBank/DDBJ databases">
        <title>Caerostris extrusa draft genome.</title>
        <authorList>
            <person name="Kono N."/>
            <person name="Arakawa K."/>
        </authorList>
    </citation>
    <scope>NUCLEOTIDE SEQUENCE [LARGE SCALE GENOMIC DNA]</scope>
</reference>
<comment type="caution">
    <text evidence="1">The sequence shown here is derived from an EMBL/GenBank/DDBJ whole genome shotgun (WGS) entry which is preliminary data.</text>
</comment>
<dbReference type="EMBL" id="BPLR01005646">
    <property type="protein sequence ID" value="GIY03982.1"/>
    <property type="molecule type" value="Genomic_DNA"/>
</dbReference>
<accession>A0AAV4Q3X4</accession>
<evidence type="ECO:0000313" key="1">
    <source>
        <dbReference type="EMBL" id="GIY03982.1"/>
    </source>
</evidence>
<sequence>MVNDSGRALQEKALSLDADLYLEQPEILLKYQRFKNSYDALWDVINLQKSLIVTIAEVVVSYVVLVGTTRRDADPSFMYVAERTKADAASRKAAAMLAILHTVVLQASTHCTR</sequence>
<protein>
    <submittedName>
        <fullName evidence="1">Uncharacterized protein</fullName>
    </submittedName>
</protein>
<dbReference type="AlphaFoldDB" id="A0AAV4Q3X4"/>
<evidence type="ECO:0000313" key="2">
    <source>
        <dbReference type="Proteomes" id="UP001054945"/>
    </source>
</evidence>
<proteinExistence type="predicted"/>
<keyword evidence="2" id="KW-1185">Reference proteome</keyword>
<name>A0AAV4Q3X4_CAEEX</name>
<organism evidence="1 2">
    <name type="scientific">Caerostris extrusa</name>
    <name type="common">Bark spider</name>
    <name type="synonym">Caerostris bankana</name>
    <dbReference type="NCBI Taxonomy" id="172846"/>
    <lineage>
        <taxon>Eukaryota</taxon>
        <taxon>Metazoa</taxon>
        <taxon>Ecdysozoa</taxon>
        <taxon>Arthropoda</taxon>
        <taxon>Chelicerata</taxon>
        <taxon>Arachnida</taxon>
        <taxon>Araneae</taxon>
        <taxon>Araneomorphae</taxon>
        <taxon>Entelegynae</taxon>
        <taxon>Araneoidea</taxon>
        <taxon>Araneidae</taxon>
        <taxon>Caerostris</taxon>
    </lineage>
</organism>